<reference evidence="1 2" key="1">
    <citation type="submission" date="2020-04" db="EMBL/GenBank/DDBJ databases">
        <title>Thalassotalea sp. M1531, isolated from the surface of marine red alga.</title>
        <authorList>
            <person name="Pang L."/>
            <person name="Lu D.-C."/>
        </authorList>
    </citation>
    <scope>NUCLEOTIDE SEQUENCE [LARGE SCALE GENOMIC DNA]</scope>
    <source>
        <strain evidence="1 2">M1531</strain>
    </source>
</reference>
<dbReference type="Proteomes" id="UP000568664">
    <property type="component" value="Unassembled WGS sequence"/>
</dbReference>
<name>A0A7Y0LFW4_9GAMM</name>
<dbReference type="RefSeq" id="WP_169076897.1">
    <property type="nucleotide sequence ID" value="NZ_JABBXH010000010.1"/>
</dbReference>
<protein>
    <submittedName>
        <fullName evidence="1">Uncharacterized protein</fullName>
    </submittedName>
</protein>
<sequence>MAVFTILILSLIASIFFTLHKREQKKLEAIVYLLIKEQRKSASVSIWNQETKRICAQSRAEILSFISNTNSDKLNSDGYIAVFHAKCAGMNLKGHSIAMKQ</sequence>
<dbReference type="AlphaFoldDB" id="A0A7Y0LFW4"/>
<gene>
    <name evidence="1" type="ORF">HII17_18680</name>
</gene>
<evidence type="ECO:0000313" key="1">
    <source>
        <dbReference type="EMBL" id="NMP33578.1"/>
    </source>
</evidence>
<proteinExistence type="predicted"/>
<accession>A0A7Y0LFW4</accession>
<comment type="caution">
    <text evidence="1">The sequence shown here is derived from an EMBL/GenBank/DDBJ whole genome shotgun (WGS) entry which is preliminary data.</text>
</comment>
<keyword evidence="2" id="KW-1185">Reference proteome</keyword>
<evidence type="ECO:0000313" key="2">
    <source>
        <dbReference type="Proteomes" id="UP000568664"/>
    </source>
</evidence>
<dbReference type="EMBL" id="JABBXH010000010">
    <property type="protein sequence ID" value="NMP33578.1"/>
    <property type="molecule type" value="Genomic_DNA"/>
</dbReference>
<organism evidence="1 2">
    <name type="scientific">Thalassotalea algicola</name>
    <dbReference type="NCBI Taxonomy" id="2716224"/>
    <lineage>
        <taxon>Bacteria</taxon>
        <taxon>Pseudomonadati</taxon>
        <taxon>Pseudomonadota</taxon>
        <taxon>Gammaproteobacteria</taxon>
        <taxon>Alteromonadales</taxon>
        <taxon>Colwelliaceae</taxon>
        <taxon>Thalassotalea</taxon>
    </lineage>
</organism>